<organism evidence="2 3">
    <name type="scientific">Clytia hemisphaerica</name>
    <dbReference type="NCBI Taxonomy" id="252671"/>
    <lineage>
        <taxon>Eukaryota</taxon>
        <taxon>Metazoa</taxon>
        <taxon>Cnidaria</taxon>
        <taxon>Hydrozoa</taxon>
        <taxon>Hydroidolina</taxon>
        <taxon>Leptothecata</taxon>
        <taxon>Obeliida</taxon>
        <taxon>Clytiidae</taxon>
        <taxon>Clytia</taxon>
    </lineage>
</organism>
<feature type="transmembrane region" description="Helical" evidence="1">
    <location>
        <begin position="85"/>
        <end position="104"/>
    </location>
</feature>
<reference evidence="2" key="1">
    <citation type="submission" date="2021-01" db="UniProtKB">
        <authorList>
            <consortium name="EnsemblMetazoa"/>
        </authorList>
    </citation>
    <scope>IDENTIFICATION</scope>
</reference>
<evidence type="ECO:0000313" key="3">
    <source>
        <dbReference type="Proteomes" id="UP000594262"/>
    </source>
</evidence>
<dbReference type="AlphaFoldDB" id="A0A7M5XMB0"/>
<dbReference type="EnsemblMetazoa" id="CLYHEMT025584.1">
    <property type="protein sequence ID" value="CLYHEMP025584.1"/>
    <property type="gene ID" value="CLYHEMG025584"/>
</dbReference>
<protein>
    <submittedName>
        <fullName evidence="2">Uncharacterized protein</fullName>
    </submittedName>
</protein>
<feature type="transmembrane region" description="Helical" evidence="1">
    <location>
        <begin position="116"/>
        <end position="135"/>
    </location>
</feature>
<keyword evidence="1" id="KW-0472">Membrane</keyword>
<keyword evidence="1" id="KW-0812">Transmembrane</keyword>
<proteinExistence type="predicted"/>
<keyword evidence="3" id="KW-1185">Reference proteome</keyword>
<dbReference type="Proteomes" id="UP000594262">
    <property type="component" value="Unplaced"/>
</dbReference>
<keyword evidence="1" id="KW-1133">Transmembrane helix</keyword>
<evidence type="ECO:0000256" key="1">
    <source>
        <dbReference type="SAM" id="Phobius"/>
    </source>
</evidence>
<feature type="transmembrane region" description="Helical" evidence="1">
    <location>
        <begin position="12"/>
        <end position="30"/>
    </location>
</feature>
<accession>A0A7M5XMB0</accession>
<feature type="transmembrane region" description="Helical" evidence="1">
    <location>
        <begin position="59"/>
        <end position="79"/>
    </location>
</feature>
<sequence>MAVSSFKCLNWLSCSYFLILLIILIVRLSINRKNYKYKSSPIKWKSDNVRPLSDTVRSLMISVLVIVSLSSALKILLLLNTVYGFALACSINFIMLVSLAVVMLTEDGFTEIDKGGFDFFIVALLFVFALLEVVIGCWPFKKACEGGNDERNASCQECWACVREEGDKKEPVATYSPHGEVTHLAIVTSSLDLVS</sequence>
<name>A0A7M5XMB0_9CNID</name>
<evidence type="ECO:0000313" key="2">
    <source>
        <dbReference type="EnsemblMetazoa" id="CLYHEMP025584.1"/>
    </source>
</evidence>